<keyword evidence="5" id="KW-0676">Redox-active center</keyword>
<name>A0AB33J7T8_9BACT</name>
<gene>
    <name evidence="10" type="primary">trxA_1</name>
    <name evidence="10" type="ORF">GTC17260_06830</name>
</gene>
<evidence type="ECO:0000313" key="10">
    <source>
        <dbReference type="EMBL" id="BFO78048.1"/>
    </source>
</evidence>
<keyword evidence="7" id="KW-0175">Coiled coil</keyword>
<evidence type="ECO:0000259" key="9">
    <source>
        <dbReference type="PROSITE" id="PS51352"/>
    </source>
</evidence>
<comment type="similarity">
    <text evidence="1">Belongs to the thioredoxin family.</text>
</comment>
<dbReference type="GO" id="GO:0015035">
    <property type="term" value="F:protein-disulfide reductase activity"/>
    <property type="evidence" value="ECO:0007669"/>
    <property type="project" value="UniProtKB-UniRule"/>
</dbReference>
<evidence type="ECO:0000256" key="6">
    <source>
        <dbReference type="NCBIfam" id="TIGR01068"/>
    </source>
</evidence>
<dbReference type="PANTHER" id="PTHR45663:SF11">
    <property type="entry name" value="GEO12009P1"/>
    <property type="match status" value="1"/>
</dbReference>
<dbReference type="GO" id="GO:0005829">
    <property type="term" value="C:cytosol"/>
    <property type="evidence" value="ECO:0007669"/>
    <property type="project" value="TreeGrafter"/>
</dbReference>
<evidence type="ECO:0000256" key="3">
    <source>
        <dbReference type="ARBA" id="ARBA00022982"/>
    </source>
</evidence>
<evidence type="ECO:0000256" key="4">
    <source>
        <dbReference type="ARBA" id="ARBA00023157"/>
    </source>
</evidence>
<dbReference type="EMBL" id="AP035788">
    <property type="protein sequence ID" value="BFO78048.1"/>
    <property type="molecule type" value="Genomic_DNA"/>
</dbReference>
<evidence type="ECO:0000256" key="1">
    <source>
        <dbReference type="ARBA" id="ARBA00008987"/>
    </source>
</evidence>
<organism evidence="10">
    <name type="scientific">Prevotella sp. GTC17260</name>
    <dbReference type="NCBI Taxonomy" id="3236796"/>
    <lineage>
        <taxon>Bacteria</taxon>
        <taxon>Pseudomonadati</taxon>
        <taxon>Bacteroidota</taxon>
        <taxon>Bacteroidia</taxon>
        <taxon>Bacteroidales</taxon>
        <taxon>Prevotellaceae</taxon>
        <taxon>Prevotella</taxon>
    </lineage>
</organism>
<dbReference type="Pfam" id="PF00085">
    <property type="entry name" value="Thioredoxin"/>
    <property type="match status" value="1"/>
</dbReference>
<dbReference type="GO" id="GO:0045454">
    <property type="term" value="P:cell redox homeostasis"/>
    <property type="evidence" value="ECO:0007669"/>
    <property type="project" value="TreeGrafter"/>
</dbReference>
<feature type="coiled-coil region" evidence="7">
    <location>
        <begin position="21"/>
        <end position="48"/>
    </location>
</feature>
<dbReference type="AlphaFoldDB" id="A0AB33J7T8"/>
<dbReference type="PROSITE" id="PS51352">
    <property type="entry name" value="THIOREDOXIN_2"/>
    <property type="match status" value="1"/>
</dbReference>
<keyword evidence="3" id="KW-0249">Electron transport</keyword>
<keyword evidence="8" id="KW-0732">Signal</keyword>
<dbReference type="InterPro" id="IPR017937">
    <property type="entry name" value="Thioredoxin_CS"/>
</dbReference>
<sequence length="163" mass="18566">MKGISMKRRNVLVAIVATLVFASCNRTAQSAKQEKQQVEANKTSEKAVQTITSQDFKMKIMDYEKETQWKFKGDKPAIVDFYATWCGPCKIMSPILEQLAGKYKGRIDVYQIDIDKEREVAMQFGIQSIPAFLMIPKSGRPQMIVGAHDQAEFEQIIKENLLK</sequence>
<feature type="signal peptide" evidence="8">
    <location>
        <begin position="1"/>
        <end position="28"/>
    </location>
</feature>
<accession>A0AB33J7T8</accession>
<dbReference type="SUPFAM" id="SSF52833">
    <property type="entry name" value="Thioredoxin-like"/>
    <property type="match status" value="1"/>
</dbReference>
<evidence type="ECO:0000256" key="5">
    <source>
        <dbReference type="ARBA" id="ARBA00023284"/>
    </source>
</evidence>
<dbReference type="InterPro" id="IPR005746">
    <property type="entry name" value="Thioredoxin"/>
</dbReference>
<dbReference type="NCBIfam" id="TIGR01068">
    <property type="entry name" value="thioredoxin"/>
    <property type="match status" value="1"/>
</dbReference>
<evidence type="ECO:0000256" key="8">
    <source>
        <dbReference type="SAM" id="SignalP"/>
    </source>
</evidence>
<keyword evidence="2" id="KW-0813">Transport</keyword>
<keyword evidence="4" id="KW-1015">Disulfide bond</keyword>
<dbReference type="PRINTS" id="PR00421">
    <property type="entry name" value="THIOREDOXIN"/>
</dbReference>
<evidence type="ECO:0000256" key="2">
    <source>
        <dbReference type="ARBA" id="ARBA00022448"/>
    </source>
</evidence>
<reference evidence="10" key="1">
    <citation type="submission" date="2024-07" db="EMBL/GenBank/DDBJ databases">
        <title>Complete genome sequence of Prevotella sp. YM-2024 GTC17260.</title>
        <authorList>
            <person name="Hayashi M."/>
            <person name="Muto Y."/>
            <person name="Tanaka K."/>
            <person name="Niwa H."/>
        </authorList>
    </citation>
    <scope>NUCLEOTIDE SEQUENCE</scope>
    <source>
        <strain evidence="10">GTC17260</strain>
    </source>
</reference>
<evidence type="ECO:0000256" key="7">
    <source>
        <dbReference type="SAM" id="Coils"/>
    </source>
</evidence>
<feature type="chain" id="PRO_5044318754" description="Thioredoxin" evidence="8">
    <location>
        <begin position="29"/>
        <end position="163"/>
    </location>
</feature>
<dbReference type="PANTHER" id="PTHR45663">
    <property type="entry name" value="GEO12009P1"/>
    <property type="match status" value="1"/>
</dbReference>
<dbReference type="InterPro" id="IPR036249">
    <property type="entry name" value="Thioredoxin-like_sf"/>
</dbReference>
<proteinExistence type="inferred from homology"/>
<dbReference type="InterPro" id="IPR013766">
    <property type="entry name" value="Thioredoxin_domain"/>
</dbReference>
<protein>
    <recommendedName>
        <fullName evidence="6">Thioredoxin</fullName>
    </recommendedName>
</protein>
<dbReference type="PROSITE" id="PS51257">
    <property type="entry name" value="PROKAR_LIPOPROTEIN"/>
    <property type="match status" value="1"/>
</dbReference>
<dbReference type="CDD" id="cd02947">
    <property type="entry name" value="TRX_family"/>
    <property type="match status" value="1"/>
</dbReference>
<feature type="domain" description="Thioredoxin" evidence="9">
    <location>
        <begin position="29"/>
        <end position="162"/>
    </location>
</feature>
<dbReference type="Gene3D" id="3.40.30.10">
    <property type="entry name" value="Glutaredoxin"/>
    <property type="match status" value="1"/>
</dbReference>
<dbReference type="PROSITE" id="PS00194">
    <property type="entry name" value="THIOREDOXIN_1"/>
    <property type="match status" value="1"/>
</dbReference>